<evidence type="ECO:0000256" key="10">
    <source>
        <dbReference type="SAM" id="MobiDB-lite"/>
    </source>
</evidence>
<keyword evidence="9" id="KW-0029">Amino-acid transport</keyword>
<evidence type="ECO:0000256" key="5">
    <source>
        <dbReference type="ARBA" id="ARBA00022989"/>
    </source>
</evidence>
<dbReference type="GO" id="GO:0006914">
    <property type="term" value="P:autophagy"/>
    <property type="evidence" value="ECO:0007669"/>
    <property type="project" value="UniProtKB-KW"/>
</dbReference>
<dbReference type="GeneID" id="38123325"/>
<evidence type="ECO:0000256" key="6">
    <source>
        <dbReference type="ARBA" id="ARBA00023006"/>
    </source>
</evidence>
<dbReference type="GO" id="GO:0005774">
    <property type="term" value="C:vacuolar membrane"/>
    <property type="evidence" value="ECO:0007669"/>
    <property type="project" value="UniProtKB-SubCell"/>
</dbReference>
<feature type="compositionally biased region" description="Low complexity" evidence="10">
    <location>
        <begin position="617"/>
        <end position="671"/>
    </location>
</feature>
<keyword evidence="4 9" id="KW-0812">Transmembrane</keyword>
<reference evidence="11" key="1">
    <citation type="submission" date="2018-08" db="EMBL/GenBank/DDBJ databases">
        <title>Draft genome sequence of azole-resistant Aspergillus thermomutatus (Neosartorya pseudofischeri) strain HMR AF 39, isolated from a human nasal aspirate.</title>
        <authorList>
            <person name="Parent-Michaud M."/>
            <person name="Dufresne P.J."/>
            <person name="Fournier E."/>
            <person name="Martineau C."/>
            <person name="Moreira S."/>
            <person name="Perkins V."/>
            <person name="De Repentigny L."/>
            <person name="Dufresne S.F."/>
        </authorList>
    </citation>
    <scope>NUCLEOTIDE SEQUENCE [LARGE SCALE GENOMIC DNA]</scope>
    <source>
        <strain evidence="11">HMR AF 39</strain>
    </source>
</reference>
<dbReference type="AlphaFoldDB" id="A0A397FXJ5"/>
<evidence type="ECO:0000256" key="3">
    <source>
        <dbReference type="ARBA" id="ARBA00022448"/>
    </source>
</evidence>
<feature type="transmembrane region" description="Helical" evidence="9">
    <location>
        <begin position="81"/>
        <end position="101"/>
    </location>
</feature>
<evidence type="ECO:0000256" key="4">
    <source>
        <dbReference type="ARBA" id="ARBA00022692"/>
    </source>
</evidence>
<keyword evidence="9" id="KW-0926">Vacuole</keyword>
<evidence type="ECO:0000256" key="2">
    <source>
        <dbReference type="ARBA" id="ARBA00006978"/>
    </source>
</evidence>
<sequence>MVGNQLAPTKNLEQVTLSEGTKEKYLSSKWEIWAYYTYYIGNNGLSLFNFAPTAFQNLLYQAAGDTGGLAFAGKFRSVESIVLLCNGISFAIQILVFLLIGSFADIGNWRPNILIVLSLIAYALGFAWLGVHTADKWQTGAGLYIVGLIAYQTTLTFWTAAFPSLARNTAEMREKAVDYAHGTLSREEYDYADTMKRSQLANTAFYIQSVAEIVILAVIVGIMFGIDVDASEARNNWGLSVLIAFASGVWLLVSLPWFFLEKRRPGQDPGSRNIIMAGLSQLYFAMRQVWKLKQSLLYLAGYFLLGDSLNTTVTVVSTLQNSLVAYNTLQLTYFLIVGIAAQAVGIYVFWAIQQRYKLGTKTMFNVIALSIVLLDGWGMVGIWTDTFGFHHVWEVWVYQAFYGLFICPWYSYSQIMISEVTPRGYEFLFFSLFSIVGKTSSFIGPLVSSAIIDATPSGNASTPFYFLFGLSLLSFGVLFVGVDLQKSRLEQEQFLSNTQAVEPARVDRSLMSKEKLPMERHYLEEEPNSAPQCVVGPTTKSPQPSYFPPGHNDKYVVNQQGQAQWATETTQPFVAGDTAGPKKTKRWGWILVALAVFAIIVVAAVVGGVLGSRAAHKNSSIQSDSALSSSSTPSANNSTNTPTPSTTISNNNPTSTTTNPPSSTITSTDNNQSSANNGTTRLATFDMYGSDTCGGTDDSFAITSGGSQRCVLVPSDKRSIRVVDNSCIITTWSGSDCKGSSFRVPDTIHVLFQPANQSRRYDAVGA</sequence>
<feature type="transmembrane region" description="Helical" evidence="9">
    <location>
        <begin position="238"/>
        <end position="260"/>
    </location>
</feature>
<dbReference type="SUPFAM" id="SSF103473">
    <property type="entry name" value="MFS general substrate transporter"/>
    <property type="match status" value="1"/>
</dbReference>
<comment type="caution">
    <text evidence="11">The sequence shown here is derived from an EMBL/GenBank/DDBJ whole genome shotgun (WGS) entry which is preliminary data.</text>
</comment>
<feature type="transmembrane region" description="Helical" evidence="9">
    <location>
        <begin position="331"/>
        <end position="352"/>
    </location>
</feature>
<feature type="transmembrane region" description="Helical" evidence="9">
    <location>
        <begin position="396"/>
        <end position="415"/>
    </location>
</feature>
<dbReference type="VEuPathDB" id="FungiDB:CDV56_101351"/>
<keyword evidence="12" id="KW-1185">Reference proteome</keyword>
<comment type="subcellular location">
    <subcellularLocation>
        <location evidence="1 9">Vacuole membrane</location>
        <topology evidence="1 9">Multi-pass membrane protein</topology>
    </subcellularLocation>
</comment>
<keyword evidence="5 9" id="KW-1133">Transmembrane helix</keyword>
<evidence type="ECO:0000313" key="12">
    <source>
        <dbReference type="Proteomes" id="UP000215305"/>
    </source>
</evidence>
<comment type="similarity">
    <text evidence="2 9">Belongs to the ATG22 family.</text>
</comment>
<protein>
    <recommendedName>
        <fullName evidence="9">Autophagy-related protein</fullName>
    </recommendedName>
</protein>
<evidence type="ECO:0000256" key="9">
    <source>
        <dbReference type="RuleBase" id="RU363073"/>
    </source>
</evidence>
<keyword evidence="6 9" id="KW-0072">Autophagy</keyword>
<feature type="transmembrane region" description="Helical" evidence="9">
    <location>
        <begin position="113"/>
        <end position="131"/>
    </location>
</feature>
<keyword evidence="3 9" id="KW-0813">Transport</keyword>
<dbReference type="InterPro" id="IPR050495">
    <property type="entry name" value="ATG22/LtaA_families"/>
</dbReference>
<organism evidence="11 12">
    <name type="scientific">Aspergillus thermomutatus</name>
    <name type="common">Neosartorya pseudofischeri</name>
    <dbReference type="NCBI Taxonomy" id="41047"/>
    <lineage>
        <taxon>Eukaryota</taxon>
        <taxon>Fungi</taxon>
        <taxon>Dikarya</taxon>
        <taxon>Ascomycota</taxon>
        <taxon>Pezizomycotina</taxon>
        <taxon>Eurotiomycetes</taxon>
        <taxon>Eurotiomycetidae</taxon>
        <taxon>Eurotiales</taxon>
        <taxon>Aspergillaceae</taxon>
        <taxon>Aspergillus</taxon>
        <taxon>Aspergillus subgen. Fumigati</taxon>
    </lineage>
</organism>
<keyword evidence="7 9" id="KW-0472">Membrane</keyword>
<evidence type="ECO:0000313" key="11">
    <source>
        <dbReference type="EMBL" id="RHZ43472.1"/>
    </source>
</evidence>
<proteinExistence type="inferred from homology"/>
<dbReference type="InterPro" id="IPR024671">
    <property type="entry name" value="Atg22-like"/>
</dbReference>
<feature type="transmembrane region" description="Helical" evidence="9">
    <location>
        <begin position="464"/>
        <end position="484"/>
    </location>
</feature>
<accession>A0A397FXJ5</accession>
<gene>
    <name evidence="11" type="ORF">CDV56_101351</name>
</gene>
<dbReference type="PANTHER" id="PTHR23519:SF5">
    <property type="entry name" value="AUTOPHAGY-RELATED PROTEIN"/>
    <property type="match status" value="1"/>
</dbReference>
<feature type="region of interest" description="Disordered" evidence="10">
    <location>
        <begin position="617"/>
        <end position="679"/>
    </location>
</feature>
<dbReference type="OrthoDB" id="42657at2759"/>
<dbReference type="RefSeq" id="XP_026609823.1">
    <property type="nucleotide sequence ID" value="XM_026754970.1"/>
</dbReference>
<comment type="function">
    <text evidence="8 9">Vacuolar effluxer which mediate the efflux of amino acids resulting from autophagic degradation. The release of autophagic amino acids allows the maintenance of protein synthesis and viability during nitrogen starvation.</text>
</comment>
<dbReference type="InterPro" id="IPR036259">
    <property type="entry name" value="MFS_trans_sf"/>
</dbReference>
<evidence type="ECO:0000256" key="8">
    <source>
        <dbReference type="ARBA" id="ARBA00024801"/>
    </source>
</evidence>
<feature type="transmembrane region" description="Helical" evidence="9">
    <location>
        <begin position="296"/>
        <end position="319"/>
    </location>
</feature>
<feature type="transmembrane region" description="Helical" evidence="9">
    <location>
        <begin position="205"/>
        <end position="226"/>
    </location>
</feature>
<dbReference type="Pfam" id="PF11700">
    <property type="entry name" value="ATG22"/>
    <property type="match status" value="1"/>
</dbReference>
<dbReference type="Gene3D" id="1.20.1250.20">
    <property type="entry name" value="MFS general substrate transporter like domains"/>
    <property type="match status" value="1"/>
</dbReference>
<dbReference type="EMBL" id="NKHU02000410">
    <property type="protein sequence ID" value="RHZ43472.1"/>
    <property type="molecule type" value="Genomic_DNA"/>
</dbReference>
<dbReference type="STRING" id="41047.A0A397FXJ5"/>
<dbReference type="GO" id="GO:0006865">
    <property type="term" value="P:amino acid transport"/>
    <property type="evidence" value="ECO:0007669"/>
    <property type="project" value="UniProtKB-KW"/>
</dbReference>
<evidence type="ECO:0000256" key="1">
    <source>
        <dbReference type="ARBA" id="ARBA00004128"/>
    </source>
</evidence>
<dbReference type="Proteomes" id="UP000215305">
    <property type="component" value="Unassembled WGS sequence"/>
</dbReference>
<evidence type="ECO:0000256" key="7">
    <source>
        <dbReference type="ARBA" id="ARBA00023136"/>
    </source>
</evidence>
<dbReference type="PANTHER" id="PTHR23519">
    <property type="entry name" value="AUTOPHAGY-RELATED PROTEIN 22"/>
    <property type="match status" value="1"/>
</dbReference>
<feature type="transmembrane region" description="Helical" evidence="9">
    <location>
        <begin position="587"/>
        <end position="610"/>
    </location>
</feature>
<feature type="transmembrane region" description="Helical" evidence="9">
    <location>
        <begin position="364"/>
        <end position="384"/>
    </location>
</feature>
<feature type="transmembrane region" description="Helical" evidence="9">
    <location>
        <begin position="427"/>
        <end position="452"/>
    </location>
</feature>
<feature type="transmembrane region" description="Helical" evidence="9">
    <location>
        <begin position="143"/>
        <end position="165"/>
    </location>
</feature>
<name>A0A397FXJ5_ASPTH</name>